<dbReference type="EnsemblPlants" id="KEH33127">
    <property type="protein sequence ID" value="KEH33127"/>
    <property type="gene ID" value="MTR_3g024120"/>
</dbReference>
<proteinExistence type="predicted"/>
<sequence>MTTCKDAQAILQHTQDPSILLQIKRNNDKMISCQPIDKIREFLDLQSHQSCRRSFTRSLHKISAMRSSRRSGSGDTDDRVTTSFGLSPCAIPHFRLGGSQCKQEAWKISYCHEWS</sequence>
<name>A0A072UU08_MEDTR</name>
<evidence type="ECO:0000313" key="1">
    <source>
        <dbReference type="EMBL" id="KEH33127.1"/>
    </source>
</evidence>
<reference evidence="1 3" key="2">
    <citation type="journal article" date="2014" name="BMC Genomics">
        <title>An improved genome release (version Mt4.0) for the model legume Medicago truncatula.</title>
        <authorList>
            <person name="Tang H."/>
            <person name="Krishnakumar V."/>
            <person name="Bidwell S."/>
            <person name="Rosen B."/>
            <person name="Chan A."/>
            <person name="Zhou S."/>
            <person name="Gentzbittel L."/>
            <person name="Childs K.L."/>
            <person name="Yandell M."/>
            <person name="Gundlach H."/>
            <person name="Mayer K.F."/>
            <person name="Schwartz D.C."/>
            <person name="Town C.D."/>
        </authorList>
    </citation>
    <scope>GENOME REANNOTATION</scope>
    <source>
        <strain evidence="1">A17</strain>
        <strain evidence="2 3">cv. Jemalong A17</strain>
    </source>
</reference>
<organism evidence="1 3">
    <name type="scientific">Medicago truncatula</name>
    <name type="common">Barrel medic</name>
    <name type="synonym">Medicago tribuloides</name>
    <dbReference type="NCBI Taxonomy" id="3880"/>
    <lineage>
        <taxon>Eukaryota</taxon>
        <taxon>Viridiplantae</taxon>
        <taxon>Streptophyta</taxon>
        <taxon>Embryophyta</taxon>
        <taxon>Tracheophyta</taxon>
        <taxon>Spermatophyta</taxon>
        <taxon>Magnoliopsida</taxon>
        <taxon>eudicotyledons</taxon>
        <taxon>Gunneridae</taxon>
        <taxon>Pentapetalae</taxon>
        <taxon>rosids</taxon>
        <taxon>fabids</taxon>
        <taxon>Fabales</taxon>
        <taxon>Fabaceae</taxon>
        <taxon>Papilionoideae</taxon>
        <taxon>50 kb inversion clade</taxon>
        <taxon>NPAAA clade</taxon>
        <taxon>Hologalegina</taxon>
        <taxon>IRL clade</taxon>
        <taxon>Trifolieae</taxon>
        <taxon>Medicago</taxon>
    </lineage>
</organism>
<protein>
    <submittedName>
        <fullName evidence="1 2">Uncharacterized protein</fullName>
    </submittedName>
</protein>
<dbReference type="Proteomes" id="UP000002051">
    <property type="component" value="Chromosome 3"/>
</dbReference>
<evidence type="ECO:0000313" key="3">
    <source>
        <dbReference type="Proteomes" id="UP000002051"/>
    </source>
</evidence>
<gene>
    <name evidence="1" type="ordered locus">MTR_3g024120</name>
</gene>
<keyword evidence="3" id="KW-1185">Reference proteome</keyword>
<dbReference type="HOGENOM" id="CLU_2112490_0_0_1"/>
<dbReference type="EMBL" id="CM001219">
    <property type="protein sequence ID" value="KEH33127.1"/>
    <property type="molecule type" value="Genomic_DNA"/>
</dbReference>
<evidence type="ECO:0000313" key="2">
    <source>
        <dbReference type="EnsemblPlants" id="KEH33127"/>
    </source>
</evidence>
<reference evidence="1 3" key="1">
    <citation type="journal article" date="2011" name="Nature">
        <title>The Medicago genome provides insight into the evolution of rhizobial symbioses.</title>
        <authorList>
            <person name="Young N.D."/>
            <person name="Debelle F."/>
            <person name="Oldroyd G.E."/>
            <person name="Geurts R."/>
            <person name="Cannon S.B."/>
            <person name="Udvardi M.K."/>
            <person name="Benedito V.A."/>
            <person name="Mayer K.F."/>
            <person name="Gouzy J."/>
            <person name="Schoof H."/>
            <person name="Van de Peer Y."/>
            <person name="Proost S."/>
            <person name="Cook D.R."/>
            <person name="Meyers B.C."/>
            <person name="Spannagl M."/>
            <person name="Cheung F."/>
            <person name="De Mita S."/>
            <person name="Krishnakumar V."/>
            <person name="Gundlach H."/>
            <person name="Zhou S."/>
            <person name="Mudge J."/>
            <person name="Bharti A.K."/>
            <person name="Murray J.D."/>
            <person name="Naoumkina M.A."/>
            <person name="Rosen B."/>
            <person name="Silverstein K.A."/>
            <person name="Tang H."/>
            <person name="Rombauts S."/>
            <person name="Zhao P.X."/>
            <person name="Zhou P."/>
            <person name="Barbe V."/>
            <person name="Bardou P."/>
            <person name="Bechner M."/>
            <person name="Bellec A."/>
            <person name="Berger A."/>
            <person name="Berges H."/>
            <person name="Bidwell S."/>
            <person name="Bisseling T."/>
            <person name="Choisne N."/>
            <person name="Couloux A."/>
            <person name="Denny R."/>
            <person name="Deshpande S."/>
            <person name="Dai X."/>
            <person name="Doyle J.J."/>
            <person name="Dudez A.M."/>
            <person name="Farmer A.D."/>
            <person name="Fouteau S."/>
            <person name="Franken C."/>
            <person name="Gibelin C."/>
            <person name="Gish J."/>
            <person name="Goldstein S."/>
            <person name="Gonzalez A.J."/>
            <person name="Green P.J."/>
            <person name="Hallab A."/>
            <person name="Hartog M."/>
            <person name="Hua A."/>
            <person name="Humphray S.J."/>
            <person name="Jeong D.H."/>
            <person name="Jing Y."/>
            <person name="Jocker A."/>
            <person name="Kenton S.M."/>
            <person name="Kim D.J."/>
            <person name="Klee K."/>
            <person name="Lai H."/>
            <person name="Lang C."/>
            <person name="Lin S."/>
            <person name="Macmil S.L."/>
            <person name="Magdelenat G."/>
            <person name="Matthews L."/>
            <person name="McCorrison J."/>
            <person name="Monaghan E.L."/>
            <person name="Mun J.H."/>
            <person name="Najar F.Z."/>
            <person name="Nicholson C."/>
            <person name="Noirot C."/>
            <person name="O'Bleness M."/>
            <person name="Paule C.R."/>
            <person name="Poulain J."/>
            <person name="Prion F."/>
            <person name="Qin B."/>
            <person name="Qu C."/>
            <person name="Retzel E.F."/>
            <person name="Riddle C."/>
            <person name="Sallet E."/>
            <person name="Samain S."/>
            <person name="Samson N."/>
            <person name="Sanders I."/>
            <person name="Saurat O."/>
            <person name="Scarpelli C."/>
            <person name="Schiex T."/>
            <person name="Segurens B."/>
            <person name="Severin A.J."/>
            <person name="Sherrier D.J."/>
            <person name="Shi R."/>
            <person name="Sims S."/>
            <person name="Singer S.R."/>
            <person name="Sinharoy S."/>
            <person name="Sterck L."/>
            <person name="Viollet A."/>
            <person name="Wang B.B."/>
            <person name="Wang K."/>
            <person name="Wang M."/>
            <person name="Wang X."/>
            <person name="Warfsmann J."/>
            <person name="Weissenbach J."/>
            <person name="White D.D."/>
            <person name="White J.D."/>
            <person name="Wiley G.B."/>
            <person name="Wincker P."/>
            <person name="Xing Y."/>
            <person name="Yang L."/>
            <person name="Yao Z."/>
            <person name="Ying F."/>
            <person name="Zhai J."/>
            <person name="Zhou L."/>
            <person name="Zuber A."/>
            <person name="Denarie J."/>
            <person name="Dixon R.A."/>
            <person name="May G.D."/>
            <person name="Schwartz D.C."/>
            <person name="Rogers J."/>
            <person name="Quetier F."/>
            <person name="Town C.D."/>
            <person name="Roe B.A."/>
        </authorList>
    </citation>
    <scope>NUCLEOTIDE SEQUENCE [LARGE SCALE GENOMIC DNA]</scope>
    <source>
        <strain evidence="1">A17</strain>
        <strain evidence="2 3">cv. Jemalong A17</strain>
    </source>
</reference>
<dbReference type="AlphaFoldDB" id="A0A072UU08"/>
<reference evidence="2" key="3">
    <citation type="submission" date="2015-04" db="UniProtKB">
        <authorList>
            <consortium name="EnsemblPlants"/>
        </authorList>
    </citation>
    <scope>IDENTIFICATION</scope>
    <source>
        <strain evidence="2">cv. Jemalong A17</strain>
    </source>
</reference>
<accession>A0A072UU08</accession>